<organism evidence="14 15">
    <name type="scientific">Dyella acidiphila</name>
    <dbReference type="NCBI Taxonomy" id="2775866"/>
    <lineage>
        <taxon>Bacteria</taxon>
        <taxon>Pseudomonadati</taxon>
        <taxon>Pseudomonadota</taxon>
        <taxon>Gammaproteobacteria</taxon>
        <taxon>Lysobacterales</taxon>
        <taxon>Rhodanobacteraceae</taxon>
        <taxon>Dyella</taxon>
    </lineage>
</organism>
<evidence type="ECO:0000259" key="12">
    <source>
        <dbReference type="Pfam" id="PF00593"/>
    </source>
</evidence>
<evidence type="ECO:0000256" key="11">
    <source>
        <dbReference type="SAM" id="SignalP"/>
    </source>
</evidence>
<keyword evidence="5 9" id="KW-0798">TonB box</keyword>
<keyword evidence="14" id="KW-0675">Receptor</keyword>
<dbReference type="PROSITE" id="PS52016">
    <property type="entry name" value="TONB_DEPENDENT_REC_3"/>
    <property type="match status" value="1"/>
</dbReference>
<keyword evidence="11" id="KW-0732">Signal</keyword>
<protein>
    <submittedName>
        <fullName evidence="14">TonB-dependent receptor</fullName>
    </submittedName>
</protein>
<comment type="subcellular location">
    <subcellularLocation>
        <location evidence="1 8">Cell outer membrane</location>
        <topology evidence="1 8">Multi-pass membrane protein</topology>
    </subcellularLocation>
</comment>
<dbReference type="PANTHER" id="PTHR40980:SF3">
    <property type="entry name" value="TONB-DEPENDENT RECEPTOR-LIKE BETA-BARREL DOMAIN-CONTAINING PROTEIN"/>
    <property type="match status" value="1"/>
</dbReference>
<keyword evidence="4 8" id="KW-0812">Transmembrane</keyword>
<accession>A0ABR9GES2</accession>
<evidence type="ECO:0000256" key="4">
    <source>
        <dbReference type="ARBA" id="ARBA00022692"/>
    </source>
</evidence>
<evidence type="ECO:0000256" key="2">
    <source>
        <dbReference type="ARBA" id="ARBA00022448"/>
    </source>
</evidence>
<evidence type="ECO:0000259" key="13">
    <source>
        <dbReference type="Pfam" id="PF07715"/>
    </source>
</evidence>
<dbReference type="Gene3D" id="2.170.130.10">
    <property type="entry name" value="TonB-dependent receptor, plug domain"/>
    <property type="match status" value="1"/>
</dbReference>
<dbReference type="Pfam" id="PF07715">
    <property type="entry name" value="Plug"/>
    <property type="match status" value="1"/>
</dbReference>
<evidence type="ECO:0000313" key="14">
    <source>
        <dbReference type="EMBL" id="MBE1162550.1"/>
    </source>
</evidence>
<dbReference type="InterPro" id="IPR000531">
    <property type="entry name" value="Beta-barrel_TonB"/>
</dbReference>
<feature type="chain" id="PRO_5046423167" evidence="11">
    <location>
        <begin position="28"/>
        <end position="892"/>
    </location>
</feature>
<keyword evidence="2 8" id="KW-0813">Transport</keyword>
<keyword evidence="6 8" id="KW-0472">Membrane</keyword>
<dbReference type="Pfam" id="PF00593">
    <property type="entry name" value="TonB_dep_Rec_b-barrel"/>
    <property type="match status" value="1"/>
</dbReference>
<reference evidence="14 15" key="1">
    <citation type="submission" date="2020-09" db="EMBL/GenBank/DDBJ databases">
        <title>Dyella sp. 7MK23 isolated from forest soil.</title>
        <authorList>
            <person name="Fu J."/>
        </authorList>
    </citation>
    <scope>NUCLEOTIDE SEQUENCE [LARGE SCALE GENOMIC DNA]</scope>
    <source>
        <strain evidence="14 15">7MK23</strain>
    </source>
</reference>
<evidence type="ECO:0000313" key="15">
    <source>
        <dbReference type="Proteomes" id="UP000651010"/>
    </source>
</evidence>
<dbReference type="InterPro" id="IPR039426">
    <property type="entry name" value="TonB-dep_rcpt-like"/>
</dbReference>
<keyword evidence="15" id="KW-1185">Reference proteome</keyword>
<keyword evidence="3 8" id="KW-1134">Transmembrane beta strand</keyword>
<gene>
    <name evidence="14" type="ORF">IGX34_19370</name>
</gene>
<dbReference type="Proteomes" id="UP000651010">
    <property type="component" value="Unassembled WGS sequence"/>
</dbReference>
<evidence type="ECO:0000256" key="3">
    <source>
        <dbReference type="ARBA" id="ARBA00022452"/>
    </source>
</evidence>
<evidence type="ECO:0000256" key="1">
    <source>
        <dbReference type="ARBA" id="ARBA00004571"/>
    </source>
</evidence>
<evidence type="ECO:0000256" key="8">
    <source>
        <dbReference type="PROSITE-ProRule" id="PRU01360"/>
    </source>
</evidence>
<evidence type="ECO:0000256" key="9">
    <source>
        <dbReference type="RuleBase" id="RU003357"/>
    </source>
</evidence>
<evidence type="ECO:0000256" key="7">
    <source>
        <dbReference type="ARBA" id="ARBA00023237"/>
    </source>
</evidence>
<dbReference type="InterPro" id="IPR012910">
    <property type="entry name" value="Plug_dom"/>
</dbReference>
<feature type="domain" description="TonB-dependent receptor plug" evidence="13">
    <location>
        <begin position="77"/>
        <end position="189"/>
    </location>
</feature>
<keyword evidence="7 8" id="KW-0998">Cell outer membrane</keyword>
<dbReference type="InterPro" id="IPR037066">
    <property type="entry name" value="Plug_dom_sf"/>
</dbReference>
<dbReference type="Gene3D" id="2.40.170.20">
    <property type="entry name" value="TonB-dependent receptor, beta-barrel domain"/>
    <property type="match status" value="1"/>
</dbReference>
<feature type="domain" description="TonB-dependent receptor-like beta-barrel" evidence="12">
    <location>
        <begin position="430"/>
        <end position="859"/>
    </location>
</feature>
<feature type="compositionally biased region" description="Low complexity" evidence="10">
    <location>
        <begin position="30"/>
        <end position="45"/>
    </location>
</feature>
<evidence type="ECO:0000256" key="10">
    <source>
        <dbReference type="SAM" id="MobiDB-lite"/>
    </source>
</evidence>
<feature type="region of interest" description="Disordered" evidence="10">
    <location>
        <begin position="30"/>
        <end position="58"/>
    </location>
</feature>
<comment type="caution">
    <text evidence="14">The sequence shown here is derived from an EMBL/GenBank/DDBJ whole genome shotgun (WGS) entry which is preliminary data.</text>
</comment>
<dbReference type="PANTHER" id="PTHR40980">
    <property type="entry name" value="PLUG DOMAIN-CONTAINING PROTEIN"/>
    <property type="match status" value="1"/>
</dbReference>
<evidence type="ECO:0000256" key="6">
    <source>
        <dbReference type="ARBA" id="ARBA00023136"/>
    </source>
</evidence>
<name>A0ABR9GES2_9GAMM</name>
<evidence type="ECO:0000256" key="5">
    <source>
        <dbReference type="ARBA" id="ARBA00023077"/>
    </source>
</evidence>
<dbReference type="InterPro" id="IPR010104">
    <property type="entry name" value="TonB_rcpt_bac"/>
</dbReference>
<proteinExistence type="inferred from homology"/>
<feature type="region of interest" description="Disordered" evidence="10">
    <location>
        <begin position="266"/>
        <end position="286"/>
    </location>
</feature>
<feature type="signal peptide" evidence="11">
    <location>
        <begin position="1"/>
        <end position="27"/>
    </location>
</feature>
<sequence>MGRIMYRKAVLSAAIAATLMFSVQAQAQDTNTSQTSSSPTDQPQSGAKPQNAKDTQTLSAVTVTGYRASLQKSLDIKRNADSIVDAITAEDVGKFPDNNVAESLSHLPGITVDRTFGEGERVSILGTDPALNRLLLNGQTLASTNWAGDPDNPDSRSFDYTMLSPEIIGTAEVYKTPQARIDEGSIGGTVIVNTRRPLDLKANTLTGTVSYGYNSNAEQGKPNASVLYSWKNSDDTFGVLGTLMHDDRIVDRYGTEIFGYQKFNDPTDSQTQPGGDHYFSPSIVPPNAHGSYPTSMNTAWFQQQRKRDGGQVALEWKPTKGFDLNFTGLYTVDNLSNFNQSRYAYWGDNAQDALGIGPTNSSATSGSYNANAPTHLDAYYRDSKIKTSSYNLRADWYGEGWDASSQVGYTRSMGGSDGIYLLSFKTLGPYNWSMDGHNPLINYGVPGTDASAANLDATGLNYAPSYDSERYFQFDFSHDINLGPFTQLQAGIKATNHLNGQNDYNATLPPVQDPDPANQLTLAQFAGVNTPGNYLSGLPATDTMRNWITVDQGAITSYINNLPGANQLSLVQSGSYHIGEHTRSGYLQGNFSGNDYRGNIGVRYVYTRDAVDGYTYAGNDTYAPLTKVHGYGDVLPSANFAYNLTDDLLLRLAAAKVIARPRFQDMTPYVATQDISLTASGGNPDLKPYKSTNYDASLEWYFTPKSIVSAEFFYRNISQYILSTTVLEPLYNFTLHQTDIYQTTVPINASDAKVKGVSVTYQGDIGYGFGVYANYTYSDATTTNSYNLPYNSRDSYNITPYYESGAWTTRVNLGWRSAYFTQIGSIGAKQMADAYTELDASVGYQINNHLQVSLEATNLLNETYYAYDDNPNIPLNSYKNGRTYMLSLNFKL</sequence>
<comment type="similarity">
    <text evidence="8 9">Belongs to the TonB-dependent receptor family.</text>
</comment>
<dbReference type="EMBL" id="JACZZA010000014">
    <property type="protein sequence ID" value="MBE1162550.1"/>
    <property type="molecule type" value="Genomic_DNA"/>
</dbReference>
<dbReference type="NCBIfam" id="TIGR01782">
    <property type="entry name" value="TonB-Xanth-Caul"/>
    <property type="match status" value="1"/>
</dbReference>
<dbReference type="InterPro" id="IPR036942">
    <property type="entry name" value="Beta-barrel_TonB_sf"/>
</dbReference>
<dbReference type="CDD" id="cd01347">
    <property type="entry name" value="ligand_gated_channel"/>
    <property type="match status" value="1"/>
</dbReference>
<dbReference type="SUPFAM" id="SSF56935">
    <property type="entry name" value="Porins"/>
    <property type="match status" value="1"/>
</dbReference>